<dbReference type="Proteomes" id="UP000075950">
    <property type="component" value="Chromosome"/>
</dbReference>
<name>A0A144MII1_BRELN</name>
<sequence length="67" mass="6953">MFGAGTAEDESGEDLVEDDPISNSPSVASEGVVVVDRGQKSLELALERAMTEDGKAGTGKLSLCLRL</sequence>
<protein>
    <submittedName>
        <fullName evidence="2">Uncharacterized protein</fullName>
    </submittedName>
</protein>
<organism evidence="2 3">
    <name type="scientific">Brevibacterium linens</name>
    <dbReference type="NCBI Taxonomy" id="1703"/>
    <lineage>
        <taxon>Bacteria</taxon>
        <taxon>Bacillati</taxon>
        <taxon>Actinomycetota</taxon>
        <taxon>Actinomycetes</taxon>
        <taxon>Micrococcales</taxon>
        <taxon>Brevibacteriaceae</taxon>
        <taxon>Brevibacterium</taxon>
    </lineage>
</organism>
<reference evidence="3" key="1">
    <citation type="submission" date="2016-03" db="EMBL/GenBank/DDBJ databases">
        <authorList>
            <person name="Ploux O."/>
        </authorList>
    </citation>
    <scope>NUCLEOTIDE SEQUENCE [LARGE SCALE GENOMIC DNA]</scope>
    <source>
        <strain evidence="3">BS258</strain>
    </source>
</reference>
<dbReference type="AlphaFoldDB" id="A0A144MII1"/>
<proteinExistence type="predicted"/>
<evidence type="ECO:0000313" key="3">
    <source>
        <dbReference type="Proteomes" id="UP000075950"/>
    </source>
</evidence>
<feature type="region of interest" description="Disordered" evidence="1">
    <location>
        <begin position="1"/>
        <end position="30"/>
    </location>
</feature>
<dbReference type="EMBL" id="CP014869">
    <property type="protein sequence ID" value="AMT95083.1"/>
    <property type="molecule type" value="Genomic_DNA"/>
</dbReference>
<evidence type="ECO:0000256" key="1">
    <source>
        <dbReference type="SAM" id="MobiDB-lite"/>
    </source>
</evidence>
<feature type="compositionally biased region" description="Acidic residues" evidence="1">
    <location>
        <begin position="7"/>
        <end position="20"/>
    </location>
</feature>
<dbReference type="KEGG" id="bly:A2T55_16335"/>
<evidence type="ECO:0000313" key="2">
    <source>
        <dbReference type="EMBL" id="AMT95083.1"/>
    </source>
</evidence>
<accession>A0A144MII1</accession>
<gene>
    <name evidence="2" type="ORF">A2T55_16335</name>
</gene>